<dbReference type="Pfam" id="PF00239">
    <property type="entry name" value="Resolvase"/>
    <property type="match status" value="1"/>
</dbReference>
<sequence>MKQVRCAIYTRKSSDEGLEQSFNSLDAQREACGAYILSQASEGWTALPDIYDDGGLSGGTLERPALKRLLAEVAAGRVDIIVVYKVDRLTRSLFDFAKLVETFDAAGTSFVSVTQSFNTTTSMGRLTLNMLLSFAQFEREVTAERIRDKIAASKARGMWMGGTPPLGYAPNDRTLTIVDEHATLIRHLFARYLALGSVRLLQEELAGQGITVPARVSIAGKPLGGGSFTRGQLYGILKNVIYRGQIGHKDKVYPGLHPAIIDEETFSATQAMLADHLQGHRGRVNATETSLLAGKIVDDRGEPLIATHACKGKVRHRYYVSRALHHGGSDTGLRVPARELESLVTERLATLLADPLRLATAMSLTVTPHLLNALPARCTTLSVELGERRPSLVASVVTRVEVGAGEIGVTVHLPALAAALGVEQPVAGPDTIVLACAARLTRSGRTLRLVHDNGVLTRAVADKSLVRLVAQARRWWQVLRVGEIAVAELARREGVTASYATRVLRLAFLSPAVTEAILAGRQRAGVTGGSLTVEGAISPDWKAQATALLAAS</sequence>
<dbReference type="InterPro" id="IPR050639">
    <property type="entry name" value="SSR_resolvase"/>
</dbReference>
<gene>
    <name evidence="3" type="ORF">SAMN04488241_10912</name>
</gene>
<dbReference type="GO" id="GO:0003677">
    <property type="term" value="F:DNA binding"/>
    <property type="evidence" value="ECO:0007669"/>
    <property type="project" value="InterPro"/>
</dbReference>
<dbReference type="PROSITE" id="PS51736">
    <property type="entry name" value="RECOMBINASES_3"/>
    <property type="match status" value="1"/>
</dbReference>
<dbReference type="InterPro" id="IPR011109">
    <property type="entry name" value="DNA_bind_recombinase_dom"/>
</dbReference>
<evidence type="ECO:0000313" key="4">
    <source>
        <dbReference type="Proteomes" id="UP000199586"/>
    </source>
</evidence>
<dbReference type="InterPro" id="IPR006119">
    <property type="entry name" value="Resolv_N"/>
</dbReference>
<dbReference type="AlphaFoldDB" id="A0A1I5TS91"/>
<evidence type="ECO:0000259" key="1">
    <source>
        <dbReference type="PROSITE" id="PS51736"/>
    </source>
</evidence>
<dbReference type="SMART" id="SM00857">
    <property type="entry name" value="Resolvase"/>
    <property type="match status" value="1"/>
</dbReference>
<feature type="domain" description="Recombinase" evidence="2">
    <location>
        <begin position="165"/>
        <end position="279"/>
    </location>
</feature>
<dbReference type="RefSeq" id="WP_093333817.1">
    <property type="nucleotide sequence ID" value="NZ_FOXP01000009.1"/>
</dbReference>
<dbReference type="SUPFAM" id="SSF53041">
    <property type="entry name" value="Resolvase-like"/>
    <property type="match status" value="1"/>
</dbReference>
<accession>A0A1I5TS91</accession>
<feature type="domain" description="Resolvase/invertase-type recombinase catalytic" evidence="1">
    <location>
        <begin position="5"/>
        <end position="157"/>
    </location>
</feature>
<dbReference type="PANTHER" id="PTHR30461:SF23">
    <property type="entry name" value="DNA RECOMBINASE-RELATED"/>
    <property type="match status" value="1"/>
</dbReference>
<dbReference type="SUPFAM" id="SSF109709">
    <property type="entry name" value="KorB DNA-binding domain-like"/>
    <property type="match status" value="1"/>
</dbReference>
<dbReference type="InterPro" id="IPR036162">
    <property type="entry name" value="Resolvase-like_N_sf"/>
</dbReference>
<organism evidence="3 4">
    <name type="scientific">Sphingomonas rubra</name>
    <dbReference type="NCBI Taxonomy" id="634430"/>
    <lineage>
        <taxon>Bacteria</taxon>
        <taxon>Pseudomonadati</taxon>
        <taxon>Pseudomonadota</taxon>
        <taxon>Alphaproteobacteria</taxon>
        <taxon>Sphingomonadales</taxon>
        <taxon>Sphingomonadaceae</taxon>
        <taxon>Sphingomonas</taxon>
    </lineage>
</organism>
<dbReference type="Gene3D" id="3.90.1750.20">
    <property type="entry name" value="Putative Large Serine Recombinase, Chain B, Domain 2"/>
    <property type="match status" value="1"/>
</dbReference>
<dbReference type="STRING" id="634430.SAMN04488241_10912"/>
<dbReference type="PANTHER" id="PTHR30461">
    <property type="entry name" value="DNA-INVERTASE FROM LAMBDOID PROPHAGE"/>
    <property type="match status" value="1"/>
</dbReference>
<evidence type="ECO:0000259" key="2">
    <source>
        <dbReference type="PROSITE" id="PS51737"/>
    </source>
</evidence>
<dbReference type="OrthoDB" id="7277848at2"/>
<name>A0A1I5TS91_9SPHN</name>
<dbReference type="Proteomes" id="UP000199586">
    <property type="component" value="Unassembled WGS sequence"/>
</dbReference>
<proteinExistence type="predicted"/>
<dbReference type="CDD" id="cd03768">
    <property type="entry name" value="SR_ResInv"/>
    <property type="match status" value="1"/>
</dbReference>
<protein>
    <submittedName>
        <fullName evidence="3">Site-specific DNA recombinase</fullName>
    </submittedName>
</protein>
<dbReference type="EMBL" id="FOXP01000009">
    <property type="protein sequence ID" value="SFP85883.1"/>
    <property type="molecule type" value="Genomic_DNA"/>
</dbReference>
<reference evidence="4" key="1">
    <citation type="submission" date="2016-10" db="EMBL/GenBank/DDBJ databases">
        <authorList>
            <person name="Varghese N."/>
            <person name="Submissions S."/>
        </authorList>
    </citation>
    <scope>NUCLEOTIDE SEQUENCE [LARGE SCALE GENOMIC DNA]</scope>
    <source>
        <strain evidence="4">CGMCC 1.9113</strain>
    </source>
</reference>
<keyword evidence="4" id="KW-1185">Reference proteome</keyword>
<dbReference type="Pfam" id="PF07508">
    <property type="entry name" value="Recombinase"/>
    <property type="match status" value="1"/>
</dbReference>
<dbReference type="InterPro" id="IPR038109">
    <property type="entry name" value="DNA_bind_recomb_sf"/>
</dbReference>
<dbReference type="PROSITE" id="PS51737">
    <property type="entry name" value="RECOMBINASE_DNA_BIND"/>
    <property type="match status" value="1"/>
</dbReference>
<dbReference type="Gene3D" id="3.40.50.1390">
    <property type="entry name" value="Resolvase, N-terminal catalytic domain"/>
    <property type="match status" value="1"/>
</dbReference>
<dbReference type="GO" id="GO:0000150">
    <property type="term" value="F:DNA strand exchange activity"/>
    <property type="evidence" value="ECO:0007669"/>
    <property type="project" value="InterPro"/>
</dbReference>
<evidence type="ECO:0000313" key="3">
    <source>
        <dbReference type="EMBL" id="SFP85883.1"/>
    </source>
</evidence>